<dbReference type="OrthoDB" id="5830709at2"/>
<evidence type="ECO:0000313" key="1">
    <source>
        <dbReference type="EMBL" id="KKD00221.1"/>
    </source>
</evidence>
<organism evidence="1 2">
    <name type="scientific">Photobacterium halotolerans</name>
    <dbReference type="NCBI Taxonomy" id="265726"/>
    <lineage>
        <taxon>Bacteria</taxon>
        <taxon>Pseudomonadati</taxon>
        <taxon>Pseudomonadota</taxon>
        <taxon>Gammaproteobacteria</taxon>
        <taxon>Vibrionales</taxon>
        <taxon>Vibrionaceae</taxon>
        <taxon>Photobacterium</taxon>
    </lineage>
</organism>
<protein>
    <submittedName>
        <fullName evidence="1">Uncharacterized protein</fullName>
    </submittedName>
</protein>
<dbReference type="RefSeq" id="WP_046220140.1">
    <property type="nucleotide sequence ID" value="NZ_JWYV01000005.1"/>
</dbReference>
<dbReference type="STRING" id="265726.KY46_08055"/>
<accession>A0A0F5VDH7</accession>
<dbReference type="PATRIC" id="fig|265726.11.peg.3736"/>
<sequence length="162" mass="18699">MKINRMFASALIILSINCKAEEVINDFQYKLVCNDLHQGKMIHGDFDTYPEYEMDDGYSGVVDVSIKDGSISIIQDDKFIVSRNIVTEYVEFDSSGEILVKVRDGYYYTLLLNKEPALINVVNIENKGDEDAFFECYNIDYRKSFKKLEGYIIDIKNNDKVN</sequence>
<proteinExistence type="predicted"/>
<name>A0A0F5VDH7_9GAMM</name>
<reference evidence="1 2" key="1">
    <citation type="submission" date="2014-12" db="EMBL/GenBank/DDBJ databases">
        <title>Mercury Reductase activity and rhizosphere competence traits in the genome of root associated Photobacterium halotolerans MELD1.</title>
        <authorList>
            <person name="Mathew D.C."/>
            <person name="Huang C.-C."/>
        </authorList>
    </citation>
    <scope>NUCLEOTIDE SEQUENCE [LARGE SCALE GENOMIC DNA]</scope>
    <source>
        <strain evidence="1 2">MELD1</strain>
    </source>
</reference>
<dbReference type="Proteomes" id="UP000033633">
    <property type="component" value="Unassembled WGS sequence"/>
</dbReference>
<keyword evidence="2" id="KW-1185">Reference proteome</keyword>
<evidence type="ECO:0000313" key="2">
    <source>
        <dbReference type="Proteomes" id="UP000033633"/>
    </source>
</evidence>
<comment type="caution">
    <text evidence="1">The sequence shown here is derived from an EMBL/GenBank/DDBJ whole genome shotgun (WGS) entry which is preliminary data.</text>
</comment>
<gene>
    <name evidence="1" type="ORF">KY46_08055</name>
</gene>
<dbReference type="EMBL" id="JWYV01000005">
    <property type="protein sequence ID" value="KKD00221.1"/>
    <property type="molecule type" value="Genomic_DNA"/>
</dbReference>
<dbReference type="AlphaFoldDB" id="A0A0F5VDH7"/>